<comment type="similarity">
    <text evidence="1 7">Belongs to the peptidase S8 family.</text>
</comment>
<feature type="signal peptide" evidence="8">
    <location>
        <begin position="1"/>
        <end position="21"/>
    </location>
</feature>
<dbReference type="PROSITE" id="PS51892">
    <property type="entry name" value="SUBTILASE"/>
    <property type="match status" value="1"/>
</dbReference>
<dbReference type="InterPro" id="IPR050131">
    <property type="entry name" value="Peptidase_S8_subtilisin-like"/>
</dbReference>
<evidence type="ECO:0000256" key="6">
    <source>
        <dbReference type="PIRSR" id="PIRSR615500-1"/>
    </source>
</evidence>
<feature type="chain" id="PRO_5017450488" description="Minor extracellular protease vpr" evidence="8">
    <location>
        <begin position="22"/>
        <end position="824"/>
    </location>
</feature>
<dbReference type="PANTHER" id="PTHR43806">
    <property type="entry name" value="PEPTIDASE S8"/>
    <property type="match status" value="1"/>
</dbReference>
<name>A0A395NHD0_TRIAR</name>
<dbReference type="InterPro" id="IPR010435">
    <property type="entry name" value="C5a/SBT2-like_Fn3"/>
</dbReference>
<dbReference type="GO" id="GO:0004252">
    <property type="term" value="F:serine-type endopeptidase activity"/>
    <property type="evidence" value="ECO:0007669"/>
    <property type="project" value="UniProtKB-UniRule"/>
</dbReference>
<dbReference type="InterPro" id="IPR015500">
    <property type="entry name" value="Peptidase_S8_subtilisin-rel"/>
</dbReference>
<dbReference type="Gene3D" id="3.40.50.200">
    <property type="entry name" value="Peptidase S8/S53 domain"/>
    <property type="match status" value="2"/>
</dbReference>
<dbReference type="Pfam" id="PF06280">
    <property type="entry name" value="fn3_5"/>
    <property type="match status" value="1"/>
</dbReference>
<evidence type="ECO:0000256" key="7">
    <source>
        <dbReference type="PROSITE-ProRule" id="PRU01240"/>
    </source>
</evidence>
<keyword evidence="4 7" id="KW-0378">Hydrolase</keyword>
<dbReference type="CDD" id="cd07489">
    <property type="entry name" value="Peptidases_S8_5"/>
    <property type="match status" value="1"/>
</dbReference>
<dbReference type="EMBL" id="PXOA01000444">
    <property type="protein sequence ID" value="RFU75389.1"/>
    <property type="molecule type" value="Genomic_DNA"/>
</dbReference>
<evidence type="ECO:0008006" key="13">
    <source>
        <dbReference type="Google" id="ProtNLM"/>
    </source>
</evidence>
<dbReference type="InterPro" id="IPR000209">
    <property type="entry name" value="Peptidase_S8/S53_dom"/>
</dbReference>
<dbReference type="STRING" id="490622.A0A395NHD0"/>
<sequence>MVAYFRLLPFLGLFLTDRARADVLGEVTATDNSGGNWDYVPGAYIVEYEEGQHWSRSAAEDSTEAYAPHVMTQIDKLHAEGYTGKGIRIGIVDSGVDYNHPLLGGCFGKGCIVGYGMDLIGDAFNGTNTPVPGPYPQDCLGHGTHVSGIIAAQKNPLGFIGAAYGATIGMYKALNCDGVSSNDVLIAAFNQAYEDGSDILSLSIGLVSGWKEDPVAVAVSRITDAGIPVVIANGNSGPTVFSSASPADGRGVMSTGSIENTMSPLLGTEGFTSLDSSSDNLTSFVWVPGTPAFPNITLPLWTVTPNTTTDGTWSACSPLSDSAPTDLGDKIVLVELTGCSDPTIADNLAKNNAKYIMFYNYNDDLSGLYSVSTAPSTLGAGMIALQQAIEWRELLGNSTDVYVTLVEPQSASTGASYYPNNSTGGYVDDFSSWGPTWEADLNPHIATPGGSILSTYPLNMGGYYVDSGTSMAAPIMASIYALIMQARSITDPKVLMSLVSSTAKQMRYYDAFLDTVYDELAPVAQQGAGLAQAYDAVHVATSLSVSSISFNDTDHLVNSTDFTIKNGAKQAVTYSIGHLPSRSREAYKTGQATLARYSNSSAAAATLTFSDNKITVPAGGSAKVTVEVTPPRGLTASNLPVYGGYITLNTTNGERLVIPYLGVAGSLKNARNIDPGYSFIYHTSGRFPQDAPDNDTWTIPYPKVGSQPSLPSSIDWPALGIEADAGIPLLRADIIPLGNTPANTTKVLGVDIAGSLYGYPVKWLNTNIYSTPFNGVTQEGTILPEGNYAVLLRALNIFGDVNNPDDYATKQTQSFNIKYNSTTA</sequence>
<proteinExistence type="inferred from homology"/>
<feature type="active site" description="Charge relay system" evidence="6 7">
    <location>
        <position position="142"/>
    </location>
</feature>
<evidence type="ECO:0000256" key="5">
    <source>
        <dbReference type="ARBA" id="ARBA00022825"/>
    </source>
</evidence>
<evidence type="ECO:0000259" key="9">
    <source>
        <dbReference type="Pfam" id="PF00082"/>
    </source>
</evidence>
<keyword evidence="12" id="KW-1185">Reference proteome</keyword>
<dbReference type="AlphaFoldDB" id="A0A395NHD0"/>
<protein>
    <recommendedName>
        <fullName evidence="13">Minor extracellular protease vpr</fullName>
    </recommendedName>
</protein>
<keyword evidence="2 7" id="KW-0645">Protease</keyword>
<keyword evidence="5 7" id="KW-0720">Serine protease</keyword>
<dbReference type="PROSITE" id="PS00137">
    <property type="entry name" value="SUBTILASE_HIS"/>
    <property type="match status" value="1"/>
</dbReference>
<dbReference type="Gene3D" id="2.60.40.1710">
    <property type="entry name" value="Subtilisin-like superfamily"/>
    <property type="match status" value="1"/>
</dbReference>
<dbReference type="InterPro" id="IPR036852">
    <property type="entry name" value="Peptidase_S8/S53_dom_sf"/>
</dbReference>
<dbReference type="OrthoDB" id="10256524at2759"/>
<reference evidence="11 12" key="1">
    <citation type="journal article" date="2018" name="PLoS Pathog.">
        <title>Evolution of structural diversity of trichothecenes, a family of toxins produced by plant pathogenic and entomopathogenic fungi.</title>
        <authorList>
            <person name="Proctor R.H."/>
            <person name="McCormick S.P."/>
            <person name="Kim H.S."/>
            <person name="Cardoza R.E."/>
            <person name="Stanley A.M."/>
            <person name="Lindo L."/>
            <person name="Kelly A."/>
            <person name="Brown D.W."/>
            <person name="Lee T."/>
            <person name="Vaughan M.M."/>
            <person name="Alexander N.J."/>
            <person name="Busman M."/>
            <person name="Gutierrez S."/>
        </authorList>
    </citation>
    <scope>NUCLEOTIDE SEQUENCE [LARGE SCALE GENOMIC DNA]</scope>
    <source>
        <strain evidence="11 12">IBT 40837</strain>
    </source>
</reference>
<evidence type="ECO:0000256" key="2">
    <source>
        <dbReference type="ARBA" id="ARBA00022670"/>
    </source>
</evidence>
<dbReference type="GO" id="GO:0016020">
    <property type="term" value="C:membrane"/>
    <property type="evidence" value="ECO:0007669"/>
    <property type="project" value="InterPro"/>
</dbReference>
<dbReference type="PRINTS" id="PR00723">
    <property type="entry name" value="SUBTILISIN"/>
</dbReference>
<dbReference type="PANTHER" id="PTHR43806:SF66">
    <property type="entry name" value="SERIN ENDOPEPTIDASE"/>
    <property type="match status" value="1"/>
</dbReference>
<feature type="active site" description="Charge relay system" evidence="6 7">
    <location>
        <position position="470"/>
    </location>
</feature>
<dbReference type="InterPro" id="IPR034187">
    <property type="entry name" value="Peptidases_S8_5"/>
</dbReference>
<feature type="active site" description="Charge relay system" evidence="6 7">
    <location>
        <position position="93"/>
    </location>
</feature>
<organism evidence="11 12">
    <name type="scientific">Trichoderma arundinaceum</name>
    <dbReference type="NCBI Taxonomy" id="490622"/>
    <lineage>
        <taxon>Eukaryota</taxon>
        <taxon>Fungi</taxon>
        <taxon>Dikarya</taxon>
        <taxon>Ascomycota</taxon>
        <taxon>Pezizomycotina</taxon>
        <taxon>Sordariomycetes</taxon>
        <taxon>Hypocreomycetidae</taxon>
        <taxon>Hypocreales</taxon>
        <taxon>Hypocreaceae</taxon>
        <taxon>Trichoderma</taxon>
    </lineage>
</organism>
<gene>
    <name evidence="11" type="ORF">TARUN_6870</name>
</gene>
<evidence type="ECO:0000313" key="11">
    <source>
        <dbReference type="EMBL" id="RFU75389.1"/>
    </source>
</evidence>
<dbReference type="PROSITE" id="PS00136">
    <property type="entry name" value="SUBTILASE_ASP"/>
    <property type="match status" value="1"/>
</dbReference>
<evidence type="ECO:0000256" key="1">
    <source>
        <dbReference type="ARBA" id="ARBA00011073"/>
    </source>
</evidence>
<feature type="domain" description="C5a peptidase/Subtilisin-like protease SBT2-like Fn3-like" evidence="10">
    <location>
        <begin position="548"/>
        <end position="661"/>
    </location>
</feature>
<dbReference type="GO" id="GO:0006508">
    <property type="term" value="P:proteolysis"/>
    <property type="evidence" value="ECO:0007669"/>
    <property type="project" value="UniProtKB-KW"/>
</dbReference>
<dbReference type="Proteomes" id="UP000266272">
    <property type="component" value="Unassembled WGS sequence"/>
</dbReference>
<evidence type="ECO:0000313" key="12">
    <source>
        <dbReference type="Proteomes" id="UP000266272"/>
    </source>
</evidence>
<dbReference type="InterPro" id="IPR022398">
    <property type="entry name" value="Peptidase_S8_His-AS"/>
</dbReference>
<evidence type="ECO:0000256" key="8">
    <source>
        <dbReference type="SAM" id="SignalP"/>
    </source>
</evidence>
<dbReference type="InterPro" id="IPR023827">
    <property type="entry name" value="Peptidase_S8_Asp-AS"/>
</dbReference>
<evidence type="ECO:0000259" key="10">
    <source>
        <dbReference type="Pfam" id="PF06280"/>
    </source>
</evidence>
<keyword evidence="3 8" id="KW-0732">Signal</keyword>
<evidence type="ECO:0000256" key="3">
    <source>
        <dbReference type="ARBA" id="ARBA00022729"/>
    </source>
</evidence>
<dbReference type="Pfam" id="PF00082">
    <property type="entry name" value="Peptidase_S8"/>
    <property type="match status" value="1"/>
</dbReference>
<accession>A0A395NHD0</accession>
<dbReference type="SUPFAM" id="SSF52743">
    <property type="entry name" value="Subtilisin-like"/>
    <property type="match status" value="1"/>
</dbReference>
<feature type="domain" description="Peptidase S8/S53" evidence="9">
    <location>
        <begin position="84"/>
        <end position="507"/>
    </location>
</feature>
<evidence type="ECO:0000256" key="4">
    <source>
        <dbReference type="ARBA" id="ARBA00022801"/>
    </source>
</evidence>
<comment type="caution">
    <text evidence="11">The sequence shown here is derived from an EMBL/GenBank/DDBJ whole genome shotgun (WGS) entry which is preliminary data.</text>
</comment>